<accession>A0A7J0C5V8</accession>
<feature type="compositionally biased region" description="Low complexity" evidence="1">
    <location>
        <begin position="81"/>
        <end position="94"/>
    </location>
</feature>
<reference evidence="2 3" key="1">
    <citation type="submission" date="2020-05" db="EMBL/GenBank/DDBJ databases">
        <title>Whole genome shotgun sequence of Streptomyces fulvorobeus NBRC 15897.</title>
        <authorList>
            <person name="Komaki H."/>
            <person name="Tamura T."/>
        </authorList>
    </citation>
    <scope>NUCLEOTIDE SEQUENCE [LARGE SCALE GENOMIC DNA]</scope>
    <source>
        <strain evidence="2 3">NBRC 15897</strain>
    </source>
</reference>
<dbReference type="Proteomes" id="UP000498980">
    <property type="component" value="Unassembled WGS sequence"/>
</dbReference>
<comment type="caution">
    <text evidence="2">The sequence shown here is derived from an EMBL/GenBank/DDBJ whole genome shotgun (WGS) entry which is preliminary data.</text>
</comment>
<organism evidence="2 3">
    <name type="scientific">Streptomyces fulvorobeus</name>
    <dbReference type="NCBI Taxonomy" id="284028"/>
    <lineage>
        <taxon>Bacteria</taxon>
        <taxon>Bacillati</taxon>
        <taxon>Actinomycetota</taxon>
        <taxon>Actinomycetes</taxon>
        <taxon>Kitasatosporales</taxon>
        <taxon>Streptomycetaceae</taxon>
        <taxon>Streptomyces</taxon>
    </lineage>
</organism>
<feature type="region of interest" description="Disordered" evidence="1">
    <location>
        <begin position="157"/>
        <end position="181"/>
    </location>
</feature>
<evidence type="ECO:0000256" key="1">
    <source>
        <dbReference type="SAM" id="MobiDB-lite"/>
    </source>
</evidence>
<dbReference type="AlphaFoldDB" id="A0A7J0C5V8"/>
<protein>
    <submittedName>
        <fullName evidence="2">Uncharacterized protein</fullName>
    </submittedName>
</protein>
<proteinExistence type="predicted"/>
<sequence length="181" mass="18363">MPIVPYTEPASALTRPEDTVPFAFTALPSVPRGPQGVHRGSGRPPGTGSDQVRHSGVSPTVTLSHHTPPGSRTVPVAVSEPPAADPGGPTADTPLIEPGPAATPAAAVHWGPFCCLLVPAALAGYGTWFGSPGSWALGLAAVTAACRLLLRRREHASTGSAVPAPPHSCARESEGARRGGR</sequence>
<evidence type="ECO:0000313" key="3">
    <source>
        <dbReference type="Proteomes" id="UP000498980"/>
    </source>
</evidence>
<evidence type="ECO:0000313" key="2">
    <source>
        <dbReference type="EMBL" id="GFM97303.1"/>
    </source>
</evidence>
<feature type="compositionally biased region" description="Basic and acidic residues" evidence="1">
    <location>
        <begin position="169"/>
        <end position="181"/>
    </location>
</feature>
<dbReference type="EMBL" id="BLWC01000001">
    <property type="protein sequence ID" value="GFM97303.1"/>
    <property type="molecule type" value="Genomic_DNA"/>
</dbReference>
<keyword evidence="3" id="KW-1185">Reference proteome</keyword>
<gene>
    <name evidence="2" type="ORF">Sfulv_21140</name>
</gene>
<feature type="region of interest" description="Disordered" evidence="1">
    <location>
        <begin position="25"/>
        <end position="98"/>
    </location>
</feature>
<name>A0A7J0C5V8_9ACTN</name>